<dbReference type="SUPFAM" id="SSF47413">
    <property type="entry name" value="lambda repressor-like DNA-binding domains"/>
    <property type="match status" value="1"/>
</dbReference>
<dbReference type="CDD" id="cd01392">
    <property type="entry name" value="HTH_LacI"/>
    <property type="match status" value="1"/>
</dbReference>
<dbReference type="SUPFAM" id="SSF53822">
    <property type="entry name" value="Periplasmic binding protein-like I"/>
    <property type="match status" value="1"/>
</dbReference>
<dbReference type="Proteomes" id="UP001218638">
    <property type="component" value="Chromosome"/>
</dbReference>
<sequence length="347" mass="37833">MLSLSPVTQRDVAMACKVHPSTICLALKDAPSIPLATRRRIQETAASMGYRPNAAARNLAFLRTEKTQAGGSLPLAWLNQEPTRDFWRRDPEGIKVYAAARQRAAALGYVLTDLWAAEPGLRPARLAEILRARGIEGVMCPVAGAMRPELFETLRGRFCTMALGDYRAGEWLDVVCGDYYHNLEIALSWLDQAGAANIGLVLDPAFDAASGGLVRSRYLSFQHDGECLRDVPQCVLGCREDAHGDLLAWWHRHRPEAVVCGGRGAAAIAQDVLAKDVTVVCLETSDSGCQQIDDRSEIVAMYAVERLAAKVQGRDQRFGEDTQRSLVKGHVLTPSAPAMTPRQAVAV</sequence>
<evidence type="ECO:0000313" key="2">
    <source>
        <dbReference type="EMBL" id="WED64204.1"/>
    </source>
</evidence>
<dbReference type="KEGG" id="slom:PXH66_17850"/>
<dbReference type="InterPro" id="IPR010982">
    <property type="entry name" value="Lambda_DNA-bd_dom_sf"/>
</dbReference>
<organism evidence="2 3">
    <name type="scientific">Synoicihabitans lomoniglobus</name>
    <dbReference type="NCBI Taxonomy" id="2909285"/>
    <lineage>
        <taxon>Bacteria</taxon>
        <taxon>Pseudomonadati</taxon>
        <taxon>Verrucomicrobiota</taxon>
        <taxon>Opitutia</taxon>
        <taxon>Opitutales</taxon>
        <taxon>Opitutaceae</taxon>
        <taxon>Synoicihabitans</taxon>
    </lineage>
</organism>
<feature type="domain" description="HTH lacI-type" evidence="1">
    <location>
        <begin position="7"/>
        <end position="61"/>
    </location>
</feature>
<dbReference type="PROSITE" id="PS50932">
    <property type="entry name" value="HTH_LACI_2"/>
    <property type="match status" value="1"/>
</dbReference>
<proteinExistence type="predicted"/>
<dbReference type="InterPro" id="IPR000843">
    <property type="entry name" value="HTH_LacI"/>
</dbReference>
<dbReference type="AlphaFoldDB" id="A0AAF0CPD7"/>
<reference evidence="2" key="1">
    <citation type="submission" date="2023-03" db="EMBL/GenBank/DDBJ databases">
        <title>Lomoglobus Profundus gen. nov., sp. nov., a novel member of the phylum Verrucomicrobia, isolated from deep-marine sediment of South China Sea.</title>
        <authorList>
            <person name="Ahmad T."/>
            <person name="Ishaq S.E."/>
            <person name="Wang F."/>
        </authorList>
    </citation>
    <scope>NUCLEOTIDE SEQUENCE</scope>
    <source>
        <strain evidence="2">LMO-M01</strain>
    </source>
</reference>
<evidence type="ECO:0000313" key="3">
    <source>
        <dbReference type="Proteomes" id="UP001218638"/>
    </source>
</evidence>
<dbReference type="InterPro" id="IPR028082">
    <property type="entry name" value="Peripla_BP_I"/>
</dbReference>
<evidence type="ECO:0000259" key="1">
    <source>
        <dbReference type="PROSITE" id="PS50932"/>
    </source>
</evidence>
<dbReference type="EMBL" id="CP119075">
    <property type="protein sequence ID" value="WED64204.1"/>
    <property type="molecule type" value="Genomic_DNA"/>
</dbReference>
<protein>
    <submittedName>
        <fullName evidence="2">Helix-turn-helix domain-containing protein</fullName>
    </submittedName>
</protein>
<keyword evidence="3" id="KW-1185">Reference proteome</keyword>
<dbReference type="Gene3D" id="1.10.260.40">
    <property type="entry name" value="lambda repressor-like DNA-binding domains"/>
    <property type="match status" value="1"/>
</dbReference>
<dbReference type="RefSeq" id="WP_330931132.1">
    <property type="nucleotide sequence ID" value="NZ_CP119075.1"/>
</dbReference>
<dbReference type="GO" id="GO:0006355">
    <property type="term" value="P:regulation of DNA-templated transcription"/>
    <property type="evidence" value="ECO:0007669"/>
    <property type="project" value="InterPro"/>
</dbReference>
<name>A0AAF0CPD7_9BACT</name>
<gene>
    <name evidence="2" type="ORF">PXH66_17850</name>
</gene>
<accession>A0AAF0CPD7</accession>
<dbReference type="GO" id="GO:0003677">
    <property type="term" value="F:DNA binding"/>
    <property type="evidence" value="ECO:0007669"/>
    <property type="project" value="InterPro"/>
</dbReference>
<dbReference type="SMART" id="SM00354">
    <property type="entry name" value="HTH_LACI"/>
    <property type="match status" value="1"/>
</dbReference>